<dbReference type="AlphaFoldDB" id="A0A6A6WM36"/>
<evidence type="ECO:0008006" key="5">
    <source>
        <dbReference type="Google" id="ProtNLM"/>
    </source>
</evidence>
<keyword evidence="2" id="KW-0812">Transmembrane</keyword>
<dbReference type="EMBL" id="ML996565">
    <property type="protein sequence ID" value="KAF2763277.1"/>
    <property type="molecule type" value="Genomic_DNA"/>
</dbReference>
<dbReference type="GeneID" id="54488921"/>
<dbReference type="RefSeq" id="XP_033605728.1">
    <property type="nucleotide sequence ID" value="XM_033747867.1"/>
</dbReference>
<proteinExistence type="predicted"/>
<evidence type="ECO:0000313" key="4">
    <source>
        <dbReference type="Proteomes" id="UP000799437"/>
    </source>
</evidence>
<feature type="transmembrane region" description="Helical" evidence="2">
    <location>
        <begin position="12"/>
        <end position="32"/>
    </location>
</feature>
<keyword evidence="2" id="KW-0472">Membrane</keyword>
<name>A0A6A6WM36_9PEZI</name>
<gene>
    <name evidence="3" type="ORF">EJ05DRAFT_506888</name>
</gene>
<evidence type="ECO:0000256" key="1">
    <source>
        <dbReference type="SAM" id="MobiDB-lite"/>
    </source>
</evidence>
<keyword evidence="2" id="KW-1133">Transmembrane helix</keyword>
<accession>A0A6A6WM36</accession>
<evidence type="ECO:0000313" key="3">
    <source>
        <dbReference type="EMBL" id="KAF2763277.1"/>
    </source>
</evidence>
<evidence type="ECO:0000256" key="2">
    <source>
        <dbReference type="SAM" id="Phobius"/>
    </source>
</evidence>
<feature type="compositionally biased region" description="Basic and acidic residues" evidence="1">
    <location>
        <begin position="423"/>
        <end position="434"/>
    </location>
</feature>
<protein>
    <recommendedName>
        <fullName evidence="5">Glycosyltransferase family 8 protein</fullName>
    </recommendedName>
</protein>
<sequence length="434" mass="48467">MVLLTGGQVSMAISSAIVVLFTGLLFLAGYILQQQTVQSLQIAVRPRIPKPLAPPASLSIPRTPLDRIARVPGSSQDIDNELQHYLSIASKGSTDWSKLAHVQLVRTHEEVCTAVMFFAELKRLKSPARRVLMFPASWTRDMSEDESPSLPRTRRLLRTAARRYNVGLRAVGALGDDSGKVDANIASNYSLSSLWAFGKEFDRVLYMQSPGLLLDSEPLDGLLAFAPTKKLSAIGAENEISMDLLLIQPDLAVWNNLKDIRAEEHISDIKLLRKTFSADEALLRPSSYFSPSIVADTASLRLPIDEFNATAFLDKTAYLRFTDPEIPGPEYDIPYVERANYRPAEDGPRLVWDRLYEVFRQRRMDVCGLDLEHWKGPKGSILSEPAETVNTHDQHDVVLSEVTVDEDAGDMDIIQPQGEQDPAEERSDEHDEEL</sequence>
<feature type="region of interest" description="Disordered" evidence="1">
    <location>
        <begin position="405"/>
        <end position="434"/>
    </location>
</feature>
<organism evidence="3 4">
    <name type="scientific">Pseudovirgaria hyperparasitica</name>
    <dbReference type="NCBI Taxonomy" id="470096"/>
    <lineage>
        <taxon>Eukaryota</taxon>
        <taxon>Fungi</taxon>
        <taxon>Dikarya</taxon>
        <taxon>Ascomycota</taxon>
        <taxon>Pezizomycotina</taxon>
        <taxon>Dothideomycetes</taxon>
        <taxon>Dothideomycetes incertae sedis</taxon>
        <taxon>Acrospermales</taxon>
        <taxon>Acrospermaceae</taxon>
        <taxon>Pseudovirgaria</taxon>
    </lineage>
</organism>
<dbReference type="Proteomes" id="UP000799437">
    <property type="component" value="Unassembled WGS sequence"/>
</dbReference>
<keyword evidence="4" id="KW-1185">Reference proteome</keyword>
<dbReference type="OrthoDB" id="5367275at2759"/>
<reference evidence="3" key="1">
    <citation type="journal article" date="2020" name="Stud. Mycol.">
        <title>101 Dothideomycetes genomes: a test case for predicting lifestyles and emergence of pathogens.</title>
        <authorList>
            <person name="Haridas S."/>
            <person name="Albert R."/>
            <person name="Binder M."/>
            <person name="Bloem J."/>
            <person name="Labutti K."/>
            <person name="Salamov A."/>
            <person name="Andreopoulos B."/>
            <person name="Baker S."/>
            <person name="Barry K."/>
            <person name="Bills G."/>
            <person name="Bluhm B."/>
            <person name="Cannon C."/>
            <person name="Castanera R."/>
            <person name="Culley D."/>
            <person name="Daum C."/>
            <person name="Ezra D."/>
            <person name="Gonzalez J."/>
            <person name="Henrissat B."/>
            <person name="Kuo A."/>
            <person name="Liang C."/>
            <person name="Lipzen A."/>
            <person name="Lutzoni F."/>
            <person name="Magnuson J."/>
            <person name="Mondo S."/>
            <person name="Nolan M."/>
            <person name="Ohm R."/>
            <person name="Pangilinan J."/>
            <person name="Park H.-J."/>
            <person name="Ramirez L."/>
            <person name="Alfaro M."/>
            <person name="Sun H."/>
            <person name="Tritt A."/>
            <person name="Yoshinaga Y."/>
            <person name="Zwiers L.-H."/>
            <person name="Turgeon B."/>
            <person name="Goodwin S."/>
            <person name="Spatafora J."/>
            <person name="Crous P."/>
            <person name="Grigoriev I."/>
        </authorList>
    </citation>
    <scope>NUCLEOTIDE SEQUENCE</scope>
    <source>
        <strain evidence="3">CBS 121739</strain>
    </source>
</reference>